<keyword evidence="2" id="KW-1185">Reference proteome</keyword>
<gene>
    <name evidence="1" type="ORF">HHL14_06795</name>
</gene>
<dbReference type="RefSeq" id="WP_169496788.1">
    <property type="nucleotide sequence ID" value="NZ_JABBFZ010000002.1"/>
</dbReference>
<evidence type="ECO:0000313" key="1">
    <source>
        <dbReference type="EMBL" id="NML30537.1"/>
    </source>
</evidence>
<accession>A0A7X9X3T2</accession>
<evidence type="ECO:0008006" key="3">
    <source>
        <dbReference type="Google" id="ProtNLM"/>
    </source>
</evidence>
<sequence>MDTTFIRLSRPFFDRHDALCFSAYAFGWGYCAFSLDPTVADEALGRAGQSARQRRVGFAVSRARIRDAVRRAVRRGCGERVALDVDDFR</sequence>
<comment type="caution">
    <text evidence="1">The sequence shown here is derived from an EMBL/GenBank/DDBJ whole genome shotgun (WGS) entry which is preliminary data.</text>
</comment>
<evidence type="ECO:0000313" key="2">
    <source>
        <dbReference type="Proteomes" id="UP000583127"/>
    </source>
</evidence>
<proteinExistence type="predicted"/>
<dbReference type="Proteomes" id="UP000583127">
    <property type="component" value="Unassembled WGS sequence"/>
</dbReference>
<organism evidence="1 2">
    <name type="scientific">Paraburkholderia antibiotica</name>
    <dbReference type="NCBI Taxonomy" id="2728839"/>
    <lineage>
        <taxon>Bacteria</taxon>
        <taxon>Pseudomonadati</taxon>
        <taxon>Pseudomonadota</taxon>
        <taxon>Betaproteobacteria</taxon>
        <taxon>Burkholderiales</taxon>
        <taxon>Burkholderiaceae</taxon>
        <taxon>Paraburkholderia</taxon>
    </lineage>
</organism>
<reference evidence="1 2" key="1">
    <citation type="submission" date="2020-04" db="EMBL/GenBank/DDBJ databases">
        <title>Paraburkholderia sp. G-4-1-8 isolated from soil.</title>
        <authorList>
            <person name="Dahal R.H."/>
        </authorList>
    </citation>
    <scope>NUCLEOTIDE SEQUENCE [LARGE SCALE GENOMIC DNA]</scope>
    <source>
        <strain evidence="1 2">G-4-1-8</strain>
    </source>
</reference>
<dbReference type="EMBL" id="JABBFZ010000002">
    <property type="protein sequence ID" value="NML30537.1"/>
    <property type="molecule type" value="Genomic_DNA"/>
</dbReference>
<protein>
    <recommendedName>
        <fullName evidence="3">DUF1488 domain-containing protein</fullName>
    </recommendedName>
</protein>
<dbReference type="AlphaFoldDB" id="A0A7X9X3T2"/>
<name>A0A7X9X3T2_9BURK</name>